<dbReference type="PANTHER" id="PTHR35910:SF1">
    <property type="entry name" value="2EXR DOMAIN-CONTAINING PROTEIN"/>
    <property type="match status" value="1"/>
</dbReference>
<accession>A0A9P6HXJ6</accession>
<evidence type="ECO:0000259" key="1">
    <source>
        <dbReference type="Pfam" id="PF20150"/>
    </source>
</evidence>
<evidence type="ECO:0000313" key="3">
    <source>
        <dbReference type="Proteomes" id="UP000781932"/>
    </source>
</evidence>
<dbReference type="Proteomes" id="UP000781932">
    <property type="component" value="Unassembled WGS sequence"/>
</dbReference>
<dbReference type="Pfam" id="PF20150">
    <property type="entry name" value="2EXR"/>
    <property type="match status" value="1"/>
</dbReference>
<dbReference type="RefSeq" id="XP_038741431.1">
    <property type="nucleotide sequence ID" value="XM_038893316.1"/>
</dbReference>
<evidence type="ECO:0000313" key="2">
    <source>
        <dbReference type="EMBL" id="KAF9871970.1"/>
    </source>
</evidence>
<comment type="caution">
    <text evidence="2">The sequence shown here is derived from an EMBL/GenBank/DDBJ whole genome shotgun (WGS) entry which is preliminary data.</text>
</comment>
<reference evidence="2" key="1">
    <citation type="submission" date="2020-03" db="EMBL/GenBank/DDBJ databases">
        <authorList>
            <person name="He L."/>
        </authorList>
    </citation>
    <scope>NUCLEOTIDE SEQUENCE</scope>
    <source>
        <strain evidence="2">CkLH20</strain>
    </source>
</reference>
<reference evidence="2" key="2">
    <citation type="submission" date="2020-11" db="EMBL/GenBank/DDBJ databases">
        <title>Whole genome sequencing of Colletotrichum sp.</title>
        <authorList>
            <person name="Li H."/>
        </authorList>
    </citation>
    <scope>NUCLEOTIDE SEQUENCE</scope>
    <source>
        <strain evidence="2">CkLH20</strain>
    </source>
</reference>
<dbReference type="AlphaFoldDB" id="A0A9P6HXJ6"/>
<organism evidence="2 3">
    <name type="scientific">Colletotrichum karsti</name>
    <dbReference type="NCBI Taxonomy" id="1095194"/>
    <lineage>
        <taxon>Eukaryota</taxon>
        <taxon>Fungi</taxon>
        <taxon>Dikarya</taxon>
        <taxon>Ascomycota</taxon>
        <taxon>Pezizomycotina</taxon>
        <taxon>Sordariomycetes</taxon>
        <taxon>Hypocreomycetidae</taxon>
        <taxon>Glomerellales</taxon>
        <taxon>Glomerellaceae</taxon>
        <taxon>Colletotrichum</taxon>
        <taxon>Colletotrichum boninense species complex</taxon>
    </lineage>
</organism>
<dbReference type="InterPro" id="IPR045518">
    <property type="entry name" value="2EXR"/>
</dbReference>
<dbReference type="OrthoDB" id="3473305at2759"/>
<keyword evidence="3" id="KW-1185">Reference proteome</keyword>
<dbReference type="PANTHER" id="PTHR35910">
    <property type="entry name" value="2EXR DOMAIN-CONTAINING PROTEIN"/>
    <property type="match status" value="1"/>
</dbReference>
<sequence length="223" mass="26108">MSTFHSFTCLPNELRARIWALSIEPRTVEVRVNYENQVLLGTGTENNWRRLVRQVISPTPVPAVLQVCKESRTQGLYQKECFESNSRDVYDGERRYLWLNFNIDMVSIGPTGFADLITIAPRIKRLKFDRMNSDEGFYHFEVHELRNFVNLEEVHVVCSDGLQAWWGAAEDHYWPCGQQNLFFIDPENGQMVRSIEMDIMFDEKMKAEWAKDGFEYPSGEPIR</sequence>
<dbReference type="GeneID" id="62166390"/>
<dbReference type="EMBL" id="JAATWM020000041">
    <property type="protein sequence ID" value="KAF9871970.1"/>
    <property type="molecule type" value="Genomic_DNA"/>
</dbReference>
<name>A0A9P6HXJ6_9PEZI</name>
<feature type="domain" description="2EXR" evidence="1">
    <location>
        <begin position="4"/>
        <end position="106"/>
    </location>
</feature>
<protein>
    <recommendedName>
        <fullName evidence="1">2EXR domain-containing protein</fullName>
    </recommendedName>
</protein>
<proteinExistence type="predicted"/>
<gene>
    <name evidence="2" type="ORF">CkaCkLH20_10602</name>
</gene>